<accession>A0A6L2J863</accession>
<name>A0A6L2J863_TANCI</name>
<dbReference type="EMBL" id="BKCJ010000423">
    <property type="protein sequence ID" value="GEU33056.1"/>
    <property type="molecule type" value="Genomic_DNA"/>
</dbReference>
<reference evidence="1" key="1">
    <citation type="journal article" date="2019" name="Sci. Rep.">
        <title>Draft genome of Tanacetum cinerariifolium, the natural source of mosquito coil.</title>
        <authorList>
            <person name="Yamashiro T."/>
            <person name="Shiraishi A."/>
            <person name="Satake H."/>
            <person name="Nakayama K."/>
        </authorList>
    </citation>
    <scope>NUCLEOTIDE SEQUENCE</scope>
</reference>
<sequence>MPGVDWSNNVDQELRFKGWREIQVLDELTEITSSTELHKRMRFWFVQEIAEEEGLLKFLRDQCNDLRWKNARRRVLIREMEAFGERWVAVDYLESLKQIHARETAKLAALTDAIAESLAGIHEKERHVAKIDLND</sequence>
<organism evidence="1">
    <name type="scientific">Tanacetum cinerariifolium</name>
    <name type="common">Dalmatian daisy</name>
    <name type="synonym">Chrysanthemum cinerariifolium</name>
    <dbReference type="NCBI Taxonomy" id="118510"/>
    <lineage>
        <taxon>Eukaryota</taxon>
        <taxon>Viridiplantae</taxon>
        <taxon>Streptophyta</taxon>
        <taxon>Embryophyta</taxon>
        <taxon>Tracheophyta</taxon>
        <taxon>Spermatophyta</taxon>
        <taxon>Magnoliopsida</taxon>
        <taxon>eudicotyledons</taxon>
        <taxon>Gunneridae</taxon>
        <taxon>Pentapetalae</taxon>
        <taxon>asterids</taxon>
        <taxon>campanulids</taxon>
        <taxon>Asterales</taxon>
        <taxon>Asteraceae</taxon>
        <taxon>Asteroideae</taxon>
        <taxon>Anthemideae</taxon>
        <taxon>Anthemidinae</taxon>
        <taxon>Tanacetum</taxon>
    </lineage>
</organism>
<dbReference type="AlphaFoldDB" id="A0A6L2J863"/>
<evidence type="ECO:0000313" key="1">
    <source>
        <dbReference type="EMBL" id="GEU33056.1"/>
    </source>
</evidence>
<comment type="caution">
    <text evidence="1">The sequence shown here is derived from an EMBL/GenBank/DDBJ whole genome shotgun (WGS) entry which is preliminary data.</text>
</comment>
<protein>
    <submittedName>
        <fullName evidence="1">Uncharacterized protein</fullName>
    </submittedName>
</protein>
<gene>
    <name evidence="1" type="ORF">Tci_005034</name>
</gene>
<proteinExistence type="predicted"/>